<dbReference type="Proteomes" id="UP000326678">
    <property type="component" value="Chromosome Gxm1"/>
</dbReference>
<evidence type="ECO:0000313" key="1">
    <source>
        <dbReference type="EMBL" id="QFS45859.1"/>
    </source>
</evidence>
<gene>
    <name evidence="1" type="ORF">GXM_03338</name>
</gene>
<name>A0A5P8W1G1_9NOSO</name>
<proteinExistence type="predicted"/>
<keyword evidence="2" id="KW-1185">Reference proteome</keyword>
<reference evidence="1 2" key="1">
    <citation type="submission" date="2019-10" db="EMBL/GenBank/DDBJ databases">
        <title>Genomic and transcriptomic insights into the perfect genentic adaptation of a filamentous nitrogen-fixing cyanobacterium to rice fields.</title>
        <authorList>
            <person name="Chen Z."/>
        </authorList>
    </citation>
    <scope>NUCLEOTIDE SEQUENCE [LARGE SCALE GENOMIC DNA]</scope>
    <source>
        <strain evidence="1">CCNUC1</strain>
    </source>
</reference>
<organism evidence="1 2">
    <name type="scientific">Nostoc sphaeroides CCNUC1</name>
    <dbReference type="NCBI Taxonomy" id="2653204"/>
    <lineage>
        <taxon>Bacteria</taxon>
        <taxon>Bacillati</taxon>
        <taxon>Cyanobacteriota</taxon>
        <taxon>Cyanophyceae</taxon>
        <taxon>Nostocales</taxon>
        <taxon>Nostocaceae</taxon>
        <taxon>Nostoc</taxon>
    </lineage>
</organism>
<dbReference type="GO" id="GO:0003964">
    <property type="term" value="F:RNA-directed DNA polymerase activity"/>
    <property type="evidence" value="ECO:0007669"/>
    <property type="project" value="UniProtKB-KW"/>
</dbReference>
<protein>
    <submittedName>
        <fullName evidence="1">RNA-directed DNA polymerase</fullName>
    </submittedName>
</protein>
<accession>A0A5P8W1G1</accession>
<keyword evidence="1" id="KW-0695">RNA-directed DNA polymerase</keyword>
<dbReference type="KEGG" id="nsh:GXM_03338"/>
<dbReference type="AlphaFoldDB" id="A0A5P8W1G1"/>
<keyword evidence="1" id="KW-0548">Nucleotidyltransferase</keyword>
<keyword evidence="1" id="KW-0808">Transferase</keyword>
<evidence type="ECO:0000313" key="2">
    <source>
        <dbReference type="Proteomes" id="UP000326678"/>
    </source>
</evidence>
<sequence>MKRYGNLYPEIIEFQNILLAARKAQKGKRFREQVLPFNYNLETELVKIQQELEGKIYQPGNYRTFYIKEPKIRMISAAPYRDKLIVIHFSRMISL</sequence>
<dbReference type="EMBL" id="CP045226">
    <property type="protein sequence ID" value="QFS45859.1"/>
    <property type="molecule type" value="Genomic_DNA"/>
</dbReference>